<feature type="compositionally biased region" description="Basic and acidic residues" evidence="1">
    <location>
        <begin position="407"/>
        <end position="416"/>
    </location>
</feature>
<gene>
    <name evidence="2" type="ORF">CI109_107072</name>
</gene>
<reference evidence="2" key="1">
    <citation type="submission" date="2017-08" db="EMBL/GenBank/DDBJ databases">
        <authorList>
            <person name="Cuomo C."/>
            <person name="Billmyre B."/>
            <person name="Heitman J."/>
        </authorList>
    </citation>
    <scope>NUCLEOTIDE SEQUENCE</scope>
    <source>
        <strain evidence="2">CBS 12478</strain>
    </source>
</reference>
<feature type="region of interest" description="Disordered" evidence="1">
    <location>
        <begin position="407"/>
        <end position="427"/>
    </location>
</feature>
<sequence>MSATTTNNLPDRIQSALVESTLRRSSGCCCFSCFDPDSDAAPGNPTPTLSGDKSRCVILAVDTKARKVTTHFDPKHFQESVVGKGKAYYELRYADELVLTTVDDTGAIQTGEAVWSPFNHEWTREQWREERLKEQSRRNYHSARIHDSIRDCEISEEVRSIVMAKLSKNRLKCRCYTCTNGEGLPKKISDLEKFFVAVSKENGTVQGIYDYYHFNDHVAGNIWDHPELWQTDRVILTEVYGGLVGTPSQATEAEFDPRWSNEQWARLRSGPTITEVTSNKPSGQTLPRKFDAVPFNSSTKGANNPLPSSASRIQIGTASVLRLITLDDQPYALMPISKKQPTNQSILQRRNVRDQETRTERAYSPPGTLGRVVRSTVDIGVQTAEIDKLNFLPNENDARSKEQLKVLSRRHAEQDRNQTQFPFSALNASDEAANDDLSMIGSWPEASGVLSMSESSDDVTESWSVIGSDDGRPELPLRSTK</sequence>
<keyword evidence="3" id="KW-1185">Reference proteome</keyword>
<dbReference type="EMBL" id="CP144063">
    <property type="protein sequence ID" value="WWD22579.1"/>
    <property type="molecule type" value="Genomic_DNA"/>
</dbReference>
<evidence type="ECO:0000256" key="1">
    <source>
        <dbReference type="SAM" id="MobiDB-lite"/>
    </source>
</evidence>
<proteinExistence type="predicted"/>
<protein>
    <submittedName>
        <fullName evidence="2">Uncharacterized protein</fullName>
    </submittedName>
</protein>
<accession>A0A5M6BSS3</accession>
<dbReference type="RefSeq" id="XP_031858139.1">
    <property type="nucleotide sequence ID" value="XM_032007600.1"/>
</dbReference>
<dbReference type="Proteomes" id="UP000322225">
    <property type="component" value="Chromosome 13"/>
</dbReference>
<dbReference type="AlphaFoldDB" id="A0A5M6BSS3"/>
<feature type="compositionally biased region" description="Basic and acidic residues" evidence="1">
    <location>
        <begin position="351"/>
        <end position="361"/>
    </location>
</feature>
<reference evidence="2" key="2">
    <citation type="submission" date="2024-01" db="EMBL/GenBank/DDBJ databases">
        <title>Comparative genomics of Cryptococcus and Kwoniella reveals pathogenesis evolution and contrasting modes of karyotype evolution via chromosome fusion or intercentromeric recombination.</title>
        <authorList>
            <person name="Coelho M.A."/>
            <person name="David-Palma M."/>
            <person name="Shea T."/>
            <person name="Bowers K."/>
            <person name="McGinley-Smith S."/>
            <person name="Mohammad A.W."/>
            <person name="Gnirke A."/>
            <person name="Yurkov A.M."/>
            <person name="Nowrousian M."/>
            <person name="Sun S."/>
            <person name="Cuomo C.A."/>
            <person name="Heitman J."/>
        </authorList>
    </citation>
    <scope>NUCLEOTIDE SEQUENCE</scope>
    <source>
        <strain evidence="2">CBS 12478</strain>
    </source>
</reference>
<name>A0A5M6BSS3_9TREE</name>
<evidence type="ECO:0000313" key="3">
    <source>
        <dbReference type="Proteomes" id="UP000322225"/>
    </source>
</evidence>
<feature type="region of interest" description="Disordered" evidence="1">
    <location>
        <begin position="448"/>
        <end position="481"/>
    </location>
</feature>
<dbReference type="KEGG" id="ksn:43591771"/>
<evidence type="ECO:0000313" key="2">
    <source>
        <dbReference type="EMBL" id="WWD22579.1"/>
    </source>
</evidence>
<feature type="region of interest" description="Disordered" evidence="1">
    <location>
        <begin position="340"/>
        <end position="368"/>
    </location>
</feature>
<organism evidence="2 3">
    <name type="scientific">Kwoniella shandongensis</name>
    <dbReference type="NCBI Taxonomy" id="1734106"/>
    <lineage>
        <taxon>Eukaryota</taxon>
        <taxon>Fungi</taxon>
        <taxon>Dikarya</taxon>
        <taxon>Basidiomycota</taxon>
        <taxon>Agaricomycotina</taxon>
        <taxon>Tremellomycetes</taxon>
        <taxon>Tremellales</taxon>
        <taxon>Cryptococcaceae</taxon>
        <taxon>Kwoniella</taxon>
    </lineage>
</organism>
<dbReference type="GeneID" id="43591771"/>